<dbReference type="AlphaFoldDB" id="M1XLG4"/>
<dbReference type="InterPro" id="IPR057182">
    <property type="entry name" value="DUF7860"/>
</dbReference>
<dbReference type="OrthoDB" id="201415at2157"/>
<dbReference type="STRING" id="268739.Nmlp_3546"/>
<accession>M1XLG4</accession>
<dbReference type="HOGENOM" id="CLU_197240_0_0_2"/>
<dbReference type="EMBL" id="HF582854">
    <property type="protein sequence ID" value="CCQ37670.1"/>
    <property type="molecule type" value="Genomic_DNA"/>
</dbReference>
<proteinExistence type="predicted"/>
<dbReference type="Proteomes" id="UP000011867">
    <property type="component" value="Chromosome"/>
</dbReference>
<name>M1XLG4_NATM8</name>
<evidence type="ECO:0000313" key="2">
    <source>
        <dbReference type="EMBL" id="CCQ37670.1"/>
    </source>
</evidence>
<dbReference type="Pfam" id="PF25259">
    <property type="entry name" value="DUF7860"/>
    <property type="match status" value="1"/>
</dbReference>
<keyword evidence="3" id="KW-1185">Reference proteome</keyword>
<feature type="transmembrane region" description="Helical" evidence="1">
    <location>
        <begin position="55"/>
        <end position="74"/>
    </location>
</feature>
<keyword evidence="1" id="KW-0812">Transmembrane</keyword>
<evidence type="ECO:0000256" key="1">
    <source>
        <dbReference type="SAM" id="Phobius"/>
    </source>
</evidence>
<evidence type="ECO:0008006" key="4">
    <source>
        <dbReference type="Google" id="ProtNLM"/>
    </source>
</evidence>
<keyword evidence="1" id="KW-1133">Transmembrane helix</keyword>
<reference evidence="2 3" key="1">
    <citation type="journal article" date="2013" name="Genome Announc.">
        <title>Genome of the haloarchaeon Natronomonas moolapensis, a neutrophilic member of a previously haloalkaliphilic genus.</title>
        <authorList>
            <person name="Dyall-Smith M.L."/>
            <person name="Pfeiffer F."/>
            <person name="Oberwinkler T."/>
            <person name="Klee K."/>
            <person name="Rampp M."/>
            <person name="Palm P."/>
            <person name="Gross K."/>
            <person name="Schuster S.C."/>
            <person name="Oesterhelt D."/>
        </authorList>
    </citation>
    <scope>NUCLEOTIDE SEQUENCE [LARGE SCALE GENOMIC DNA]</scope>
    <source>
        <strain evidence="3">DSM 18674 / JCM 14361 / 8.8.11</strain>
    </source>
</reference>
<dbReference type="GeneID" id="14651937"/>
<gene>
    <name evidence="2" type="ordered locus">Nmlp_3546</name>
</gene>
<dbReference type="eggNOG" id="arCOG06370">
    <property type="taxonomic scope" value="Archaea"/>
</dbReference>
<organism evidence="2 3">
    <name type="scientific">Natronomonas moolapensis (strain DSM 18674 / CECT 7526 / JCM 14361 / 8.8.11)</name>
    <dbReference type="NCBI Taxonomy" id="268739"/>
    <lineage>
        <taxon>Archaea</taxon>
        <taxon>Methanobacteriati</taxon>
        <taxon>Methanobacteriota</taxon>
        <taxon>Stenosarchaea group</taxon>
        <taxon>Halobacteria</taxon>
        <taxon>Halobacteriales</taxon>
        <taxon>Natronomonadaceae</taxon>
        <taxon>Natronomonas</taxon>
    </lineage>
</organism>
<protein>
    <recommendedName>
        <fullName evidence="4">MFS transporter</fullName>
    </recommendedName>
</protein>
<dbReference type="KEGG" id="nmo:Nmlp_3546"/>
<keyword evidence="1" id="KW-0472">Membrane</keyword>
<evidence type="ECO:0000313" key="3">
    <source>
        <dbReference type="Proteomes" id="UP000011867"/>
    </source>
</evidence>
<dbReference type="RefSeq" id="WP_015410407.1">
    <property type="nucleotide sequence ID" value="NC_020388.1"/>
</dbReference>
<sequence length="76" mass="8255">MTGRTREIDYPKVTKRSVALGLALFLFGGLGRGLVQTLGVQLPAWELTLLFDLEVLGIGIFLLSPIVFGVLLPLTE</sequence>